<comment type="caution">
    <text evidence="8">The sequence shown here is derived from an EMBL/GenBank/DDBJ whole genome shotgun (WGS) entry which is preliminary data.</text>
</comment>
<name>A0ABC9PHS2_STRSA</name>
<accession>A0ABC9PHS2</accession>
<dbReference type="Pfam" id="PF00155">
    <property type="entry name" value="Aminotran_1_2"/>
    <property type="match status" value="1"/>
</dbReference>
<proteinExistence type="inferred from homology"/>
<evidence type="ECO:0000256" key="3">
    <source>
        <dbReference type="ARBA" id="ARBA00022576"/>
    </source>
</evidence>
<protein>
    <recommendedName>
        <fullName evidence="6">alanine transaminase</fullName>
        <ecNumber evidence="6">2.6.1.2</ecNumber>
    </recommendedName>
</protein>
<gene>
    <name evidence="8" type="primary">aspC2</name>
    <name evidence="8" type="ORF">HMPREF9390_1207</name>
</gene>
<evidence type="ECO:0000256" key="4">
    <source>
        <dbReference type="ARBA" id="ARBA00022679"/>
    </source>
</evidence>
<organism evidence="8 9">
    <name type="scientific">Streptococcus sanguinis SK405</name>
    <dbReference type="NCBI Taxonomy" id="888817"/>
    <lineage>
        <taxon>Bacteria</taxon>
        <taxon>Bacillati</taxon>
        <taxon>Bacillota</taxon>
        <taxon>Bacilli</taxon>
        <taxon>Lactobacillales</taxon>
        <taxon>Streptococcaceae</taxon>
        <taxon>Streptococcus</taxon>
    </lineage>
</organism>
<reference evidence="8 9" key="1">
    <citation type="submission" date="2011-01" db="EMBL/GenBank/DDBJ databases">
        <authorList>
            <person name="Muzny D."/>
            <person name="Qin X."/>
            <person name="Buhay C."/>
            <person name="Dugan-Rocha S."/>
            <person name="Ding Y."/>
            <person name="Chen G."/>
            <person name="Hawes A."/>
            <person name="Holder M."/>
            <person name="Jhangiani S."/>
            <person name="Johnson A."/>
            <person name="Khan Z."/>
            <person name="Li Z."/>
            <person name="Liu W."/>
            <person name="Liu X."/>
            <person name="Perez L."/>
            <person name="Shen H."/>
            <person name="Wang Q."/>
            <person name="Watt J."/>
            <person name="Xi L."/>
            <person name="Xin Y."/>
            <person name="Zhou J."/>
            <person name="Deng J."/>
            <person name="Jiang H."/>
            <person name="Liu Y."/>
            <person name="Qu J."/>
            <person name="Song X.-Z."/>
            <person name="Zhang L."/>
            <person name="Villasana D."/>
            <person name="Johnson A."/>
            <person name="Liu J."/>
            <person name="Liyanage D."/>
            <person name="Lorensuhewa L."/>
            <person name="Robinson T."/>
            <person name="Song A."/>
            <person name="Song B.-B."/>
            <person name="Dinh H."/>
            <person name="Thornton R."/>
            <person name="Coyle M."/>
            <person name="Francisco L."/>
            <person name="Jackson L."/>
            <person name="Javaid M."/>
            <person name="Korchina V."/>
            <person name="Kovar C."/>
            <person name="Mata R."/>
            <person name="Mathew T."/>
            <person name="Ngo R."/>
            <person name="Nguyen L."/>
            <person name="Nguyen N."/>
            <person name="Okwuonu G."/>
            <person name="Ongeri F."/>
            <person name="Pham C."/>
            <person name="Simmons D."/>
            <person name="Wilczek-Boney K."/>
            <person name="Hale W."/>
            <person name="Jakkamsetti A."/>
            <person name="Pham P."/>
            <person name="Ruth R."/>
            <person name="San Lucas F."/>
            <person name="Warren J."/>
            <person name="Zhang J."/>
            <person name="Zhao Z."/>
            <person name="Zhou C."/>
            <person name="Zhu D."/>
            <person name="Lee S."/>
            <person name="Bess C."/>
            <person name="Blankenburg K."/>
            <person name="Forbes L."/>
            <person name="Fu Q."/>
            <person name="Gubbala S."/>
            <person name="Hirani K."/>
            <person name="Jayaseelan J.C."/>
            <person name="Lara F."/>
            <person name="Munidasa M."/>
            <person name="Palculict T."/>
            <person name="Patil S."/>
            <person name="Pu L.-L."/>
            <person name="Saada N."/>
            <person name="Tang L."/>
            <person name="Weissenberger G."/>
            <person name="Zhu Y."/>
            <person name="Hemphill L."/>
            <person name="Shang Y."/>
            <person name="Youmans B."/>
            <person name="Ayvaz T."/>
            <person name="Ross M."/>
            <person name="Santibanez J."/>
            <person name="Aqrawi P."/>
            <person name="Gross S."/>
            <person name="Joshi V."/>
            <person name="Fowler G."/>
            <person name="Nazareth L."/>
            <person name="Reid J."/>
            <person name="Worley K."/>
            <person name="Petrosino J."/>
            <person name="Highlander S."/>
            <person name="Gibbs R."/>
        </authorList>
    </citation>
    <scope>NUCLEOTIDE SEQUENCE [LARGE SCALE GENOMIC DNA]</scope>
    <source>
        <strain evidence="8 9">SK405</strain>
    </source>
</reference>
<evidence type="ECO:0000256" key="1">
    <source>
        <dbReference type="ARBA" id="ARBA00001933"/>
    </source>
</evidence>
<keyword evidence="5" id="KW-0663">Pyridoxal phosphate</keyword>
<dbReference type="SUPFAM" id="SSF53383">
    <property type="entry name" value="PLP-dependent transferases"/>
    <property type="match status" value="1"/>
</dbReference>
<dbReference type="EC" id="2.6.1.2" evidence="6"/>
<evidence type="ECO:0000256" key="6">
    <source>
        <dbReference type="ARBA" id="ARBA00026106"/>
    </source>
</evidence>
<dbReference type="InterPro" id="IPR004839">
    <property type="entry name" value="Aminotransferase_I/II_large"/>
</dbReference>
<dbReference type="InterPro" id="IPR015424">
    <property type="entry name" value="PyrdxlP-dep_Trfase"/>
</dbReference>
<evidence type="ECO:0000259" key="7">
    <source>
        <dbReference type="Pfam" id="PF00155"/>
    </source>
</evidence>
<evidence type="ECO:0000256" key="2">
    <source>
        <dbReference type="ARBA" id="ARBA00007441"/>
    </source>
</evidence>
<dbReference type="Gene3D" id="3.40.640.10">
    <property type="entry name" value="Type I PLP-dependent aspartate aminotransferase-like (Major domain)"/>
    <property type="match status" value="1"/>
</dbReference>
<dbReference type="PANTHER" id="PTHR43488">
    <property type="entry name" value="GLUTAMATE-PYRUVATE AMINOTRANSFERASE ALAA"/>
    <property type="match status" value="1"/>
</dbReference>
<dbReference type="InterPro" id="IPR015421">
    <property type="entry name" value="PyrdxlP-dep_Trfase_major"/>
</dbReference>
<keyword evidence="4 8" id="KW-0808">Transferase</keyword>
<dbReference type="InterPro" id="IPR015422">
    <property type="entry name" value="PyrdxlP-dep_Trfase_small"/>
</dbReference>
<dbReference type="Proteomes" id="UP000003857">
    <property type="component" value="Unassembled WGS sequence"/>
</dbReference>
<comment type="cofactor">
    <cofactor evidence="1">
        <name>pyridoxal 5'-phosphate</name>
        <dbReference type="ChEBI" id="CHEBI:597326"/>
    </cofactor>
</comment>
<evidence type="ECO:0000313" key="9">
    <source>
        <dbReference type="Proteomes" id="UP000003857"/>
    </source>
</evidence>
<dbReference type="AlphaFoldDB" id="A0ABC9PHS2"/>
<evidence type="ECO:0000313" key="8">
    <source>
        <dbReference type="EMBL" id="EGC25418.1"/>
    </source>
</evidence>
<dbReference type="PANTHER" id="PTHR43488:SF2">
    <property type="entry name" value="GLUTAMATE-PYRUVATE AMINOTRANSFERASE ALAA"/>
    <property type="match status" value="1"/>
</dbReference>
<feature type="domain" description="Aminotransferase class I/classII large" evidence="7">
    <location>
        <begin position="41"/>
        <end position="392"/>
    </location>
</feature>
<evidence type="ECO:0000256" key="5">
    <source>
        <dbReference type="ARBA" id="ARBA00022898"/>
    </source>
</evidence>
<dbReference type="CDD" id="cd00609">
    <property type="entry name" value="AAT_like"/>
    <property type="match status" value="1"/>
</dbReference>
<keyword evidence="3 8" id="KW-0032">Aminotransferase</keyword>
<dbReference type="GO" id="GO:0004021">
    <property type="term" value="F:L-alanine:2-oxoglutarate aminotransferase activity"/>
    <property type="evidence" value="ECO:0007669"/>
    <property type="project" value="UniProtKB-EC"/>
</dbReference>
<comment type="similarity">
    <text evidence="2">Belongs to the class-I pyridoxal-phosphate-dependent aminotransferase family.</text>
</comment>
<dbReference type="InterPro" id="IPR051926">
    <property type="entry name" value="Ala_Aminotransferase"/>
</dbReference>
<dbReference type="EMBL" id="AEWZ01000002">
    <property type="protein sequence ID" value="EGC25418.1"/>
    <property type="molecule type" value="Genomic_DNA"/>
</dbReference>
<sequence>MNRGKIRMKEFDKSSKLEHVAYDIRGPVLDEAMRMRANGEKILRLNTGNPAEFGFTAPDEVIHDLIMNARDSEGYSDSKGIFSARKAIMQYCQLKNFPNVDIDDIYLGNGVSELIVMSMQGLLDDGDEVLVPMPDYPLWTAAVSLAGGNAVHYVCDEQAEWYPDIDDIKSKITSNTKAIIIINPNNPTGALYPKELLLEIVEIARQNNLIIFADEIYDRMVMDGNVHTSVASLAPDIFCVSMNGLSKSHRIAGFRVGWMVLSGPKHHVKGYIEGLNMLSNMRLCSNVLAQQVVQTSLGGHQSVDELLLPGGRIYEQRNFIYQAIQDIPGLSAVKPKAGLYIFPKIDRNMYRIDDDEQFVLNFLKQEKVLLVHGRGFNWKDPDHFRIVYLPRVDELAQIQEKMTRFLRQYRR</sequence>
<dbReference type="Gene3D" id="3.90.1150.10">
    <property type="entry name" value="Aspartate Aminotransferase, domain 1"/>
    <property type="match status" value="1"/>
</dbReference>